<name>A0ABT5B5M1_9BACT</name>
<proteinExistence type="predicted"/>
<keyword evidence="1" id="KW-1133">Transmembrane helix</keyword>
<keyword evidence="1" id="KW-0812">Transmembrane</keyword>
<dbReference type="RefSeq" id="WP_271999202.1">
    <property type="nucleotide sequence ID" value="NZ_JAQNDN010000007.1"/>
</dbReference>
<gene>
    <name evidence="2" type="ORF">POL58_16650</name>
</gene>
<keyword evidence="1" id="KW-0472">Membrane</keyword>
<evidence type="ECO:0000313" key="2">
    <source>
        <dbReference type="EMBL" id="MDC0669386.1"/>
    </source>
</evidence>
<dbReference type="EMBL" id="JAQNDN010000007">
    <property type="protein sequence ID" value="MDC0669386.1"/>
    <property type="molecule type" value="Genomic_DNA"/>
</dbReference>
<sequence>MSTSEIADNKWELEASRPPIATTGGIIQIVVVALFACLFVWMMSFSLQGIFGAKRETLADQYGRLTVDGKPAPAAAPAPH</sequence>
<feature type="transmembrane region" description="Helical" evidence="1">
    <location>
        <begin position="20"/>
        <end position="45"/>
    </location>
</feature>
<evidence type="ECO:0000256" key="1">
    <source>
        <dbReference type="SAM" id="Phobius"/>
    </source>
</evidence>
<reference evidence="2 3" key="1">
    <citation type="submission" date="2022-11" db="EMBL/GenBank/DDBJ databases">
        <title>Minimal conservation of predation-associated metabolite biosynthetic gene clusters underscores biosynthetic potential of Myxococcota including descriptions for ten novel species: Archangium lansinium sp. nov., Myxococcus landrumus sp. nov., Nannocystis bai.</title>
        <authorList>
            <person name="Ahearne A."/>
            <person name="Stevens C."/>
            <person name="Dowd S."/>
        </authorList>
    </citation>
    <scope>NUCLEOTIDE SEQUENCE [LARGE SCALE GENOMIC DNA]</scope>
    <source>
        <strain evidence="2 3">NCELM</strain>
    </source>
</reference>
<dbReference type="Proteomes" id="UP001217838">
    <property type="component" value="Unassembled WGS sequence"/>
</dbReference>
<accession>A0ABT5B5M1</accession>
<comment type="caution">
    <text evidence="2">The sequence shown here is derived from an EMBL/GenBank/DDBJ whole genome shotgun (WGS) entry which is preliminary data.</text>
</comment>
<protein>
    <submittedName>
        <fullName evidence="2">Uncharacterized protein</fullName>
    </submittedName>
</protein>
<evidence type="ECO:0000313" key="3">
    <source>
        <dbReference type="Proteomes" id="UP001217838"/>
    </source>
</evidence>
<keyword evidence="3" id="KW-1185">Reference proteome</keyword>
<organism evidence="2 3">
    <name type="scientific">Nannocystis radixulma</name>
    <dbReference type="NCBI Taxonomy" id="2995305"/>
    <lineage>
        <taxon>Bacteria</taxon>
        <taxon>Pseudomonadati</taxon>
        <taxon>Myxococcota</taxon>
        <taxon>Polyangia</taxon>
        <taxon>Nannocystales</taxon>
        <taxon>Nannocystaceae</taxon>
        <taxon>Nannocystis</taxon>
    </lineage>
</organism>